<evidence type="ECO:0000313" key="2">
    <source>
        <dbReference type="Proteomes" id="UP000317010"/>
    </source>
</evidence>
<dbReference type="OrthoDB" id="783386at2"/>
<dbReference type="RefSeq" id="WP_144916222.1">
    <property type="nucleotide sequence ID" value="NZ_VLLI01000017.1"/>
</dbReference>
<gene>
    <name evidence="1" type="ORF">JN11_04498</name>
</gene>
<comment type="caution">
    <text evidence="1">The sequence shown here is derived from an EMBL/GenBank/DDBJ whole genome shotgun (WGS) entry which is preliminary data.</text>
</comment>
<sequence>MPNAIYQYVYYEPLTVGGPETRQNRNPATSSKYIPIPGITVPATNDLATGSSFTPDTPPASYTDSVGNTYNFGFMNVSGCAGAGETSTDINNLPGSSPFAPLIVGTQVINILVLYIAHGTGSGGGPGIYLDAMDETTGTFLDNFFVNSITPDNSLTPNVNVYGSLAVEPRAETVQAATNPINTPGVANSTALFDKWGQLEGPAQTIAGTNLTVSASTPSNITAFAFYKEPASTYITGSYESPDIILFTPFSSTSLGTTVPIVGGSTTVIAGVQYGFAAVIHNDSAFEVSTKVTFWAIPEGLATIGILLDTQTVLIPASSSQIVISSVPFVNTGGVDSHTCAAVSLYTADSPCGFNPTSSADAVNIPSPNANVSHSCSAWRNTNSIFVIPGEPWHLILGLGEIPLEYENLSIGIQFTTQHVAANWAQNDKVLEEVRIHKRIYSKAPPYLIPVLRKTLPVVNIKPELKLTSKGEISKQPEANDYVLHFADKKQTNFTVSAVVPANAKVGDIYLFEITATYPKAGRLPAKKVQFLQSLVVKAKK</sequence>
<keyword evidence="2" id="KW-1185">Reference proteome</keyword>
<name>A0A562TNB7_9SPHI</name>
<accession>A0A562TNB7</accession>
<evidence type="ECO:0000313" key="1">
    <source>
        <dbReference type="EMBL" id="TWI95069.1"/>
    </source>
</evidence>
<dbReference type="EMBL" id="VLLI01000017">
    <property type="protein sequence ID" value="TWI95069.1"/>
    <property type="molecule type" value="Genomic_DNA"/>
</dbReference>
<protein>
    <submittedName>
        <fullName evidence="1">Uncharacterized protein</fullName>
    </submittedName>
</protein>
<dbReference type="Proteomes" id="UP000317010">
    <property type="component" value="Unassembled WGS sequence"/>
</dbReference>
<organism evidence="1 2">
    <name type="scientific">Mucilaginibacter frigoritolerans</name>
    <dbReference type="NCBI Taxonomy" id="652788"/>
    <lineage>
        <taxon>Bacteria</taxon>
        <taxon>Pseudomonadati</taxon>
        <taxon>Bacteroidota</taxon>
        <taxon>Sphingobacteriia</taxon>
        <taxon>Sphingobacteriales</taxon>
        <taxon>Sphingobacteriaceae</taxon>
        <taxon>Mucilaginibacter</taxon>
    </lineage>
</organism>
<proteinExistence type="predicted"/>
<reference evidence="1 2" key="1">
    <citation type="submission" date="2019-07" db="EMBL/GenBank/DDBJ databases">
        <title>Genomic Encyclopedia of Archaeal and Bacterial Type Strains, Phase II (KMG-II): from individual species to whole genera.</title>
        <authorList>
            <person name="Goeker M."/>
        </authorList>
    </citation>
    <scope>NUCLEOTIDE SEQUENCE [LARGE SCALE GENOMIC DNA]</scope>
    <source>
        <strain evidence="1 2">ATCC BAA-1854</strain>
    </source>
</reference>
<dbReference type="AlphaFoldDB" id="A0A562TNB7"/>